<name>A0A841DS92_9ACTN</name>
<reference evidence="1 2" key="1">
    <citation type="submission" date="2020-08" db="EMBL/GenBank/DDBJ databases">
        <title>Sequencing the genomes of 1000 actinobacteria strains.</title>
        <authorList>
            <person name="Klenk H.-P."/>
        </authorList>
    </citation>
    <scope>NUCLEOTIDE SEQUENCE [LARGE SCALE GENOMIC DNA]</scope>
    <source>
        <strain evidence="1 2">DSM 17294</strain>
    </source>
</reference>
<dbReference type="Proteomes" id="UP000558997">
    <property type="component" value="Unassembled WGS sequence"/>
</dbReference>
<protein>
    <submittedName>
        <fullName evidence="1">Uncharacterized protein</fullName>
    </submittedName>
</protein>
<comment type="caution">
    <text evidence="1">The sequence shown here is derived from an EMBL/GenBank/DDBJ whole genome shotgun (WGS) entry which is preliminary data.</text>
</comment>
<dbReference type="RefSeq" id="WP_184834682.1">
    <property type="nucleotide sequence ID" value="NZ_BAAAVN010000006.1"/>
</dbReference>
<evidence type="ECO:0000313" key="2">
    <source>
        <dbReference type="Proteomes" id="UP000558997"/>
    </source>
</evidence>
<sequence>MAKQNLTIVAVGDALEASAVRATLEGFNYRTTTHWVGSRAELLKLLAGEIPTDNDVILSCHGDDRGILVPDEPPITPAEVRDHAHLDGKTVINLGCRTGAGDLPDAFRSAGTAAYVAPIDYPDGSAALAFVNNLYFLRTYDIPLDQAVQHAAAVHPECGQFQLHHA</sequence>
<accession>A0A841DS92</accession>
<dbReference type="EMBL" id="JACHNF010000001">
    <property type="protein sequence ID" value="MBB5979590.1"/>
    <property type="molecule type" value="Genomic_DNA"/>
</dbReference>
<dbReference type="AlphaFoldDB" id="A0A841DS92"/>
<evidence type="ECO:0000313" key="1">
    <source>
        <dbReference type="EMBL" id="MBB5979590.1"/>
    </source>
</evidence>
<organism evidence="1 2">
    <name type="scientific">Kribbella solani</name>
    <dbReference type="NCBI Taxonomy" id="236067"/>
    <lineage>
        <taxon>Bacteria</taxon>
        <taxon>Bacillati</taxon>
        <taxon>Actinomycetota</taxon>
        <taxon>Actinomycetes</taxon>
        <taxon>Propionibacteriales</taxon>
        <taxon>Kribbellaceae</taxon>
        <taxon>Kribbella</taxon>
    </lineage>
</organism>
<keyword evidence="2" id="KW-1185">Reference proteome</keyword>
<proteinExistence type="predicted"/>
<gene>
    <name evidence="1" type="ORF">HDA44_002931</name>
</gene>